<dbReference type="Gene3D" id="3.30.200.20">
    <property type="entry name" value="Phosphorylase Kinase, domain 1"/>
    <property type="match status" value="1"/>
</dbReference>
<dbReference type="PANTHER" id="PTHR36091">
    <property type="entry name" value="ALTERED INHERITANCE OF MITOCHONDRIA PROTEIN 9, MITOCHONDRIAL"/>
    <property type="match status" value="1"/>
</dbReference>
<organism evidence="1 2">
    <name type="scientific">Polyplosphaeria fusca</name>
    <dbReference type="NCBI Taxonomy" id="682080"/>
    <lineage>
        <taxon>Eukaryota</taxon>
        <taxon>Fungi</taxon>
        <taxon>Dikarya</taxon>
        <taxon>Ascomycota</taxon>
        <taxon>Pezizomycotina</taxon>
        <taxon>Dothideomycetes</taxon>
        <taxon>Pleosporomycetidae</taxon>
        <taxon>Pleosporales</taxon>
        <taxon>Tetraplosphaeriaceae</taxon>
        <taxon>Polyplosphaeria</taxon>
    </lineage>
</organism>
<protein>
    <submittedName>
        <fullName evidence="1">Phosphotransferase</fullName>
    </submittedName>
</protein>
<reference evidence="1" key="1">
    <citation type="journal article" date="2020" name="Stud. Mycol.">
        <title>101 Dothideomycetes genomes: a test case for predicting lifestyles and emergence of pathogens.</title>
        <authorList>
            <person name="Haridas S."/>
            <person name="Albert R."/>
            <person name="Binder M."/>
            <person name="Bloem J."/>
            <person name="Labutti K."/>
            <person name="Salamov A."/>
            <person name="Andreopoulos B."/>
            <person name="Baker S."/>
            <person name="Barry K."/>
            <person name="Bills G."/>
            <person name="Bluhm B."/>
            <person name="Cannon C."/>
            <person name="Castanera R."/>
            <person name="Culley D."/>
            <person name="Daum C."/>
            <person name="Ezra D."/>
            <person name="Gonzalez J."/>
            <person name="Henrissat B."/>
            <person name="Kuo A."/>
            <person name="Liang C."/>
            <person name="Lipzen A."/>
            <person name="Lutzoni F."/>
            <person name="Magnuson J."/>
            <person name="Mondo S."/>
            <person name="Nolan M."/>
            <person name="Ohm R."/>
            <person name="Pangilinan J."/>
            <person name="Park H.-J."/>
            <person name="Ramirez L."/>
            <person name="Alfaro M."/>
            <person name="Sun H."/>
            <person name="Tritt A."/>
            <person name="Yoshinaga Y."/>
            <person name="Zwiers L.-H."/>
            <person name="Turgeon B."/>
            <person name="Goodwin S."/>
            <person name="Spatafora J."/>
            <person name="Crous P."/>
            <person name="Grigoriev I."/>
        </authorList>
    </citation>
    <scope>NUCLEOTIDE SEQUENCE</scope>
    <source>
        <strain evidence="1">CBS 125425</strain>
    </source>
</reference>
<accession>A0A9P4QPE0</accession>
<sequence length="503" mass="56988">MDCTDSTELHGFGFEIRRWSSLWNNDFKHSERRRIFNVSELKRFAAAAVNQNVEDATSFEKLAEGGFNRTFLVTMRDGFQFVGRIPYPITEPRHLVVASEVATMDFLRSHCIPVSQVFSYSATSENAAGTEFIFMELIRGTNWGDIWFDLSAKARITAVTKLVELESRLFSLEFPASGSLYYAKDLQTESAKAEVPIVSSTNDSNFCIGPDTKLGLWHGKRVETQVDRGPYLDPVEALTARAKKEIAYLTKFGQPLHPFQRLRREIYNYKKQSPTGHLDSMDKYMRIAPYLIPDIPISSLNNVSVSDGLEITGLIDWQHSAILPLFLQCGIPNSLQNYGDSVSESLTTPELPANFDELNDRKQFEQVVLLRRRQLHYFYVAMTAKLNPTHYDALAYDFSVLKRKLLDHASCPWEGDNVTLKADRPGPSHVCASGEARASCPISFSEDEVTEYEQLQVCRDVFGIGPEGWVPLEQYEETRQCEVKLKADALEAAESEEERVKLS</sequence>
<dbReference type="OrthoDB" id="10003767at2759"/>
<dbReference type="SUPFAM" id="SSF56112">
    <property type="entry name" value="Protein kinase-like (PK-like)"/>
    <property type="match status" value="1"/>
</dbReference>
<evidence type="ECO:0000313" key="1">
    <source>
        <dbReference type="EMBL" id="KAF2728456.1"/>
    </source>
</evidence>
<dbReference type="Proteomes" id="UP000799444">
    <property type="component" value="Unassembled WGS sequence"/>
</dbReference>
<evidence type="ECO:0000313" key="2">
    <source>
        <dbReference type="Proteomes" id="UP000799444"/>
    </source>
</evidence>
<dbReference type="EMBL" id="ML996279">
    <property type="protein sequence ID" value="KAF2728456.1"/>
    <property type="molecule type" value="Genomic_DNA"/>
</dbReference>
<dbReference type="GO" id="GO:0005739">
    <property type="term" value="C:mitochondrion"/>
    <property type="evidence" value="ECO:0007669"/>
    <property type="project" value="TreeGrafter"/>
</dbReference>
<dbReference type="InterPro" id="IPR051035">
    <property type="entry name" value="Mito_inheritance_9"/>
</dbReference>
<dbReference type="AlphaFoldDB" id="A0A9P4QPE0"/>
<gene>
    <name evidence="1" type="ORF">EJ04DRAFT_538388</name>
</gene>
<dbReference type="PANTHER" id="PTHR36091:SF2">
    <property type="entry name" value="AMINOGLYCOSIDE PHOSPHOTRANSFERASE DOMAIN-CONTAINING PROTEIN"/>
    <property type="match status" value="1"/>
</dbReference>
<proteinExistence type="predicted"/>
<name>A0A9P4QPE0_9PLEO</name>
<dbReference type="InterPro" id="IPR011009">
    <property type="entry name" value="Kinase-like_dom_sf"/>
</dbReference>
<keyword evidence="2" id="KW-1185">Reference proteome</keyword>
<comment type="caution">
    <text evidence="1">The sequence shown here is derived from an EMBL/GenBank/DDBJ whole genome shotgun (WGS) entry which is preliminary data.</text>
</comment>